<evidence type="ECO:0000313" key="2">
    <source>
        <dbReference type="Proteomes" id="UP000030748"/>
    </source>
</evidence>
<feature type="non-terminal residue" evidence="1">
    <location>
        <position position="265"/>
    </location>
</feature>
<dbReference type="Gene3D" id="1.25.40.20">
    <property type="entry name" value="Ankyrin repeat-containing domain"/>
    <property type="match status" value="1"/>
</dbReference>
<dbReference type="PANTHER" id="PTHR24177:SF335">
    <property type="entry name" value="PGG DOMAIN-CONTAINING PROTEIN"/>
    <property type="match status" value="1"/>
</dbReference>
<dbReference type="STRING" id="4155.A0A022PUY7"/>
<evidence type="ECO:0000313" key="1">
    <source>
        <dbReference type="EMBL" id="EYU20212.1"/>
    </source>
</evidence>
<dbReference type="PANTHER" id="PTHR24177">
    <property type="entry name" value="CASKIN"/>
    <property type="match status" value="1"/>
</dbReference>
<keyword evidence="2" id="KW-1185">Reference proteome</keyword>
<name>A0A022PUY7_ERYGU</name>
<accession>A0A022PUY7</accession>
<sequence length="265" mass="30768">MTEPSDLELINEYGATALSLAAVCGATKLAKMMVMKNTNLVTMSNDHEDGQLPVVVAAFYGQNNMVRYLYKVTPKYELSPEKGENGVKLLNCLITDEIYDVALLLLKQYPKLGVTPDRSGNYALKILAHKPSAFLSGSKFAFWEKWIYDCCEHKLYISQFIYTYSSYLKLVPEIKSIHHKKLVHHEAVELLRCIFQEMRMLTNKDLERMDIDTIIYDAIKHRIFEFIREILKYKPDIVWKKDKKGRTIFAHAIVLRQEKIFSLIY</sequence>
<organism evidence="1 2">
    <name type="scientific">Erythranthe guttata</name>
    <name type="common">Yellow monkey flower</name>
    <name type="synonym">Mimulus guttatus</name>
    <dbReference type="NCBI Taxonomy" id="4155"/>
    <lineage>
        <taxon>Eukaryota</taxon>
        <taxon>Viridiplantae</taxon>
        <taxon>Streptophyta</taxon>
        <taxon>Embryophyta</taxon>
        <taxon>Tracheophyta</taxon>
        <taxon>Spermatophyta</taxon>
        <taxon>Magnoliopsida</taxon>
        <taxon>eudicotyledons</taxon>
        <taxon>Gunneridae</taxon>
        <taxon>Pentapetalae</taxon>
        <taxon>asterids</taxon>
        <taxon>lamiids</taxon>
        <taxon>Lamiales</taxon>
        <taxon>Phrymaceae</taxon>
        <taxon>Erythranthe</taxon>
    </lineage>
</organism>
<dbReference type="AlphaFoldDB" id="A0A022PUY7"/>
<gene>
    <name evidence="1" type="ORF">MIMGU_mgv1a019808mg</name>
</gene>
<dbReference type="SUPFAM" id="SSF48403">
    <property type="entry name" value="Ankyrin repeat"/>
    <property type="match status" value="1"/>
</dbReference>
<reference evidence="1 2" key="1">
    <citation type="journal article" date="2013" name="Proc. Natl. Acad. Sci. U.S.A.">
        <title>Fine-scale variation in meiotic recombination in Mimulus inferred from population shotgun sequencing.</title>
        <authorList>
            <person name="Hellsten U."/>
            <person name="Wright K.M."/>
            <person name="Jenkins J."/>
            <person name="Shu S."/>
            <person name="Yuan Y."/>
            <person name="Wessler S.R."/>
            <person name="Schmutz J."/>
            <person name="Willis J.H."/>
            <person name="Rokhsar D.S."/>
        </authorList>
    </citation>
    <scope>NUCLEOTIDE SEQUENCE [LARGE SCALE GENOMIC DNA]</scope>
    <source>
        <strain evidence="2">cv. DUN x IM62</strain>
    </source>
</reference>
<dbReference type="Proteomes" id="UP000030748">
    <property type="component" value="Unassembled WGS sequence"/>
</dbReference>
<dbReference type="EMBL" id="KI632287">
    <property type="protein sequence ID" value="EYU20212.1"/>
    <property type="molecule type" value="Genomic_DNA"/>
</dbReference>
<dbReference type="eggNOG" id="KOG0504">
    <property type="taxonomic scope" value="Eukaryota"/>
</dbReference>
<dbReference type="InterPro" id="IPR036770">
    <property type="entry name" value="Ankyrin_rpt-contain_sf"/>
</dbReference>
<proteinExistence type="predicted"/>
<protein>
    <submittedName>
        <fullName evidence="1">Uncharacterized protein</fullName>
    </submittedName>
</protein>